<dbReference type="EMBL" id="WOTH01000075">
    <property type="protein sequence ID" value="NHO55396.1"/>
    <property type="molecule type" value="Genomic_DNA"/>
</dbReference>
<proteinExistence type="predicted"/>
<name>A0A967BBA3_9PROT</name>
<organism evidence="1 2">
    <name type="scientific">Acetobacter estunensis</name>
    <dbReference type="NCBI Taxonomy" id="104097"/>
    <lineage>
        <taxon>Bacteria</taxon>
        <taxon>Pseudomonadati</taxon>
        <taxon>Pseudomonadota</taxon>
        <taxon>Alphaproteobacteria</taxon>
        <taxon>Acetobacterales</taxon>
        <taxon>Acetobacteraceae</taxon>
        <taxon>Acetobacter</taxon>
    </lineage>
</organism>
<accession>A0A967BBA3</accession>
<dbReference type="AlphaFoldDB" id="A0A967BBA3"/>
<keyword evidence="2" id="KW-1185">Reference proteome</keyword>
<gene>
    <name evidence="1" type="ORF">GOB87_15935</name>
</gene>
<evidence type="ECO:0000313" key="1">
    <source>
        <dbReference type="EMBL" id="NHO55396.1"/>
    </source>
</evidence>
<sequence>MTESVPVSVSTSLLGLTDACRAWSAPVTQATPPESALDADFSHFV</sequence>
<reference evidence="1" key="1">
    <citation type="submission" date="2019-11" db="EMBL/GenBank/DDBJ databases">
        <title>Description of new Acetobacter species.</title>
        <authorList>
            <person name="Cleenwerck I."/>
            <person name="Sombolestani A.S."/>
        </authorList>
    </citation>
    <scope>NUCLEOTIDE SEQUENCE</scope>
    <source>
        <strain evidence="1">LMG 1626</strain>
    </source>
</reference>
<evidence type="ECO:0000313" key="2">
    <source>
        <dbReference type="Proteomes" id="UP000597459"/>
    </source>
</evidence>
<dbReference type="RefSeq" id="WP_166319066.1">
    <property type="nucleotide sequence ID" value="NZ_WOTH01000075.1"/>
</dbReference>
<protein>
    <submittedName>
        <fullName evidence="1">Uncharacterized protein</fullName>
    </submittedName>
</protein>
<comment type="caution">
    <text evidence="1">The sequence shown here is derived from an EMBL/GenBank/DDBJ whole genome shotgun (WGS) entry which is preliminary data.</text>
</comment>
<dbReference type="Proteomes" id="UP000597459">
    <property type="component" value="Unassembled WGS sequence"/>
</dbReference>